<evidence type="ECO:0000256" key="5">
    <source>
        <dbReference type="ARBA" id="ARBA00022692"/>
    </source>
</evidence>
<evidence type="ECO:0000256" key="7">
    <source>
        <dbReference type="ARBA" id="ARBA00023136"/>
    </source>
</evidence>
<organism evidence="9 10">
    <name type="scientific">[Anoxybacillus] calidus</name>
    <dbReference type="NCBI Taxonomy" id="575178"/>
    <lineage>
        <taxon>Bacteria</taxon>
        <taxon>Bacillati</taxon>
        <taxon>Bacillota</taxon>
        <taxon>Bacilli</taxon>
        <taxon>Bacillales</taxon>
        <taxon>Anoxybacillaceae</taxon>
        <taxon>Paranoxybacillus</taxon>
    </lineage>
</organism>
<keyword evidence="3" id="KW-0813">Transport</keyword>
<proteinExistence type="inferred from homology"/>
<keyword evidence="7 8" id="KW-0472">Membrane</keyword>
<comment type="caution">
    <text evidence="9">The sequence shown here is derived from an EMBL/GenBank/DDBJ whole genome shotgun (WGS) entry which is preliminary data.</text>
</comment>
<feature type="transmembrane region" description="Helical" evidence="8">
    <location>
        <begin position="50"/>
        <end position="69"/>
    </location>
</feature>
<keyword evidence="4" id="KW-1003">Cell membrane</keyword>
<dbReference type="PANTHER" id="PTHR30330">
    <property type="entry name" value="AGSS FAMILY TRANSPORTER, SODIUM-ALANINE"/>
    <property type="match status" value="1"/>
</dbReference>
<evidence type="ECO:0000256" key="1">
    <source>
        <dbReference type="ARBA" id="ARBA00004651"/>
    </source>
</evidence>
<accession>A0A7W0BXX4</accession>
<feature type="transmembrane region" description="Helical" evidence="8">
    <location>
        <begin position="21"/>
        <end position="44"/>
    </location>
</feature>
<keyword evidence="6 8" id="KW-1133">Transmembrane helix</keyword>
<name>A0A7W0BXX4_9BACL</name>
<evidence type="ECO:0000256" key="2">
    <source>
        <dbReference type="ARBA" id="ARBA00009261"/>
    </source>
</evidence>
<evidence type="ECO:0000256" key="4">
    <source>
        <dbReference type="ARBA" id="ARBA00022475"/>
    </source>
</evidence>
<dbReference type="AlphaFoldDB" id="A0A7W0BXX4"/>
<keyword evidence="5 8" id="KW-0812">Transmembrane</keyword>
<dbReference type="Proteomes" id="UP000580891">
    <property type="component" value="Unassembled WGS sequence"/>
</dbReference>
<dbReference type="InterPro" id="IPR001463">
    <property type="entry name" value="Na/Ala_symport"/>
</dbReference>
<sequence length="83" mass="9294">MAYYYIAETNIAYLTREWPMLALKIVMLGATFYGSVKTASLAWALGDVGLGIMVWLNVIAIVILAKPLLKALKDDEEQKETRD</sequence>
<evidence type="ECO:0000256" key="6">
    <source>
        <dbReference type="ARBA" id="ARBA00022989"/>
    </source>
</evidence>
<evidence type="ECO:0000313" key="9">
    <source>
        <dbReference type="EMBL" id="MBA2872499.1"/>
    </source>
</evidence>
<evidence type="ECO:0000313" key="10">
    <source>
        <dbReference type="Proteomes" id="UP000580891"/>
    </source>
</evidence>
<comment type="similarity">
    <text evidence="2">Belongs to the alanine or glycine:cation symporter (AGCS) (TC 2.A.25) family.</text>
</comment>
<evidence type="ECO:0000256" key="3">
    <source>
        <dbReference type="ARBA" id="ARBA00022448"/>
    </source>
</evidence>
<gene>
    <name evidence="9" type="ORF">HNQ85_002810</name>
</gene>
<keyword evidence="10" id="KW-1185">Reference proteome</keyword>
<dbReference type="GO" id="GO:0005283">
    <property type="term" value="F:amino acid:sodium symporter activity"/>
    <property type="evidence" value="ECO:0007669"/>
    <property type="project" value="InterPro"/>
</dbReference>
<reference evidence="9 10" key="1">
    <citation type="submission" date="2020-07" db="EMBL/GenBank/DDBJ databases">
        <title>Genomic Encyclopedia of Type Strains, Phase IV (KMG-IV): sequencing the most valuable type-strain genomes for metagenomic binning, comparative biology and taxonomic classification.</title>
        <authorList>
            <person name="Goeker M."/>
        </authorList>
    </citation>
    <scope>NUCLEOTIDE SEQUENCE [LARGE SCALE GENOMIC DNA]</scope>
    <source>
        <strain evidence="9 10">DSM 25220</strain>
    </source>
</reference>
<dbReference type="EMBL" id="JACDUU010000007">
    <property type="protein sequence ID" value="MBA2872499.1"/>
    <property type="molecule type" value="Genomic_DNA"/>
</dbReference>
<comment type="subcellular location">
    <subcellularLocation>
        <location evidence="1">Cell membrane</location>
        <topology evidence="1">Multi-pass membrane protein</topology>
    </subcellularLocation>
</comment>
<dbReference type="PANTHER" id="PTHR30330:SF7">
    <property type="entry name" value="SODIUM_PROTON-DEPENDENT ALANINE CARRIER PROTEIN YRBD-RELATED"/>
    <property type="match status" value="1"/>
</dbReference>
<evidence type="ECO:0000256" key="8">
    <source>
        <dbReference type="SAM" id="Phobius"/>
    </source>
</evidence>
<dbReference type="Pfam" id="PF01235">
    <property type="entry name" value="Na_Ala_symp"/>
    <property type="match status" value="1"/>
</dbReference>
<dbReference type="GO" id="GO:0005886">
    <property type="term" value="C:plasma membrane"/>
    <property type="evidence" value="ECO:0007669"/>
    <property type="project" value="UniProtKB-SubCell"/>
</dbReference>
<protein>
    <submittedName>
        <fullName evidence="9">Na+/alanine symporter</fullName>
    </submittedName>
</protein>